<feature type="transmembrane region" description="Helical" evidence="1">
    <location>
        <begin position="20"/>
        <end position="38"/>
    </location>
</feature>
<feature type="transmembrane region" description="Helical" evidence="1">
    <location>
        <begin position="198"/>
        <end position="222"/>
    </location>
</feature>
<dbReference type="SUPFAM" id="SSF81321">
    <property type="entry name" value="Family A G protein-coupled receptor-like"/>
    <property type="match status" value="1"/>
</dbReference>
<proteinExistence type="predicted"/>
<dbReference type="Proteomes" id="UP000835052">
    <property type="component" value="Unassembled WGS sequence"/>
</dbReference>
<reference evidence="2" key="1">
    <citation type="submission" date="2020-10" db="EMBL/GenBank/DDBJ databases">
        <authorList>
            <person name="Kikuchi T."/>
        </authorList>
    </citation>
    <scope>NUCLEOTIDE SEQUENCE</scope>
    <source>
        <strain evidence="2">NKZ352</strain>
    </source>
</reference>
<feature type="transmembrane region" description="Helical" evidence="1">
    <location>
        <begin position="94"/>
        <end position="115"/>
    </location>
</feature>
<dbReference type="EMBL" id="CAJGYM010000029">
    <property type="protein sequence ID" value="CAD6192691.1"/>
    <property type="molecule type" value="Genomic_DNA"/>
</dbReference>
<evidence type="ECO:0000256" key="1">
    <source>
        <dbReference type="SAM" id="Phobius"/>
    </source>
</evidence>
<accession>A0A8S1HE57</accession>
<organism evidence="2 3">
    <name type="scientific">Caenorhabditis auriculariae</name>
    <dbReference type="NCBI Taxonomy" id="2777116"/>
    <lineage>
        <taxon>Eukaryota</taxon>
        <taxon>Metazoa</taxon>
        <taxon>Ecdysozoa</taxon>
        <taxon>Nematoda</taxon>
        <taxon>Chromadorea</taxon>
        <taxon>Rhabditida</taxon>
        <taxon>Rhabditina</taxon>
        <taxon>Rhabditomorpha</taxon>
        <taxon>Rhabditoidea</taxon>
        <taxon>Rhabditidae</taxon>
        <taxon>Peloderinae</taxon>
        <taxon>Caenorhabditis</taxon>
    </lineage>
</organism>
<dbReference type="Pfam" id="PF10318">
    <property type="entry name" value="7TM_GPCR_Srh"/>
    <property type="match status" value="1"/>
</dbReference>
<sequence>MSSTVCPTYQKSIFISGMNILFYVQTPILAFMGYCILFKSSAAMATFKKMLFHQVVWLQISGLIMGILVIPVMCTPVGATSFNGFLNVLGISPIIQYYLYFCSVGGVVASTMALLENRFHMSLPPYSICKLPNKVRYVWFIVRSALLINLGVPIIVFAEEDMTNTRNQYIAQYPCVAVELQRKEIFMFPQSISGPLKYFNQVVVFICVIEMFIYIFGAYWTLGKSCEKLQVSENTRKLQRRYFKAILIQELVPWLLAYMPKNMISIFGTLTAQTSLNMNNLSTFLMTAHGIWSSITLLILIKPYRDFIRKSLGIRPTPKPVNLFSKSSATHSQITTPI</sequence>
<dbReference type="PANTHER" id="PTHR46891">
    <property type="entry name" value="SERPENTINE RECEPTOR, CLASS H-RELATED"/>
    <property type="match status" value="1"/>
</dbReference>
<dbReference type="OrthoDB" id="5854902at2759"/>
<keyword evidence="1" id="KW-0812">Transmembrane</keyword>
<protein>
    <submittedName>
        <fullName evidence="2">Uncharacterized protein</fullName>
    </submittedName>
</protein>
<keyword evidence="1" id="KW-0472">Membrane</keyword>
<feature type="transmembrane region" description="Helical" evidence="1">
    <location>
        <begin position="50"/>
        <end position="74"/>
    </location>
</feature>
<feature type="transmembrane region" description="Helical" evidence="1">
    <location>
        <begin position="242"/>
        <end position="260"/>
    </location>
</feature>
<evidence type="ECO:0000313" key="3">
    <source>
        <dbReference type="Proteomes" id="UP000835052"/>
    </source>
</evidence>
<keyword evidence="1" id="KW-1133">Transmembrane helix</keyword>
<dbReference type="AlphaFoldDB" id="A0A8S1HE57"/>
<keyword evidence="3" id="KW-1185">Reference proteome</keyword>
<feature type="transmembrane region" description="Helical" evidence="1">
    <location>
        <begin position="136"/>
        <end position="158"/>
    </location>
</feature>
<comment type="caution">
    <text evidence="2">The sequence shown here is derived from an EMBL/GenBank/DDBJ whole genome shotgun (WGS) entry which is preliminary data.</text>
</comment>
<gene>
    <name evidence="2" type="ORF">CAUJ_LOCUS8610</name>
</gene>
<feature type="transmembrane region" description="Helical" evidence="1">
    <location>
        <begin position="280"/>
        <end position="301"/>
    </location>
</feature>
<dbReference type="InterPro" id="IPR019422">
    <property type="entry name" value="7TM_GPCR_serpentine_rcpt_Srh"/>
</dbReference>
<evidence type="ECO:0000313" key="2">
    <source>
        <dbReference type="EMBL" id="CAD6192691.1"/>
    </source>
</evidence>
<name>A0A8S1HE57_9PELO</name>